<proteinExistence type="predicted"/>
<comment type="caution">
    <text evidence="2">The sequence shown here is derived from an EMBL/GenBank/DDBJ whole genome shotgun (WGS) entry which is preliminary data.</text>
</comment>
<evidence type="ECO:0000313" key="2">
    <source>
        <dbReference type="EMBL" id="MEK7952928.1"/>
    </source>
</evidence>
<sequence length="152" mass="17154">MEARLELPLDFKELIALFLSHEVRFLVVGAYALGVHGRPRNTGDIDLWIEMSIENANRTVSALHEFFGPMPEIRVENFLSADRMSQFGVEPMRVDVLNSITGVEFDAAYERRAVIDYSGLRIPFLSLTDLRANKLAAGRHKDLADLENLPPN</sequence>
<dbReference type="RefSeq" id="WP_341406688.1">
    <property type="nucleotide sequence ID" value="NZ_JBBUKT010000009.1"/>
</dbReference>
<dbReference type="EMBL" id="JBBUKT010000009">
    <property type="protein sequence ID" value="MEK7952928.1"/>
    <property type="molecule type" value="Genomic_DNA"/>
</dbReference>
<reference evidence="2 3" key="1">
    <citation type="submission" date="2024-04" db="EMBL/GenBank/DDBJ databases">
        <title>Luteolibacter sp. isolated from soil.</title>
        <authorList>
            <person name="An J."/>
        </authorList>
    </citation>
    <scope>NUCLEOTIDE SEQUENCE [LARGE SCALE GENOMIC DNA]</scope>
    <source>
        <strain evidence="2 3">Y139</strain>
    </source>
</reference>
<gene>
    <name evidence="2" type="ORF">WKV53_20615</name>
</gene>
<accession>A0ABU9AZE1</accession>
<keyword evidence="3" id="KW-1185">Reference proteome</keyword>
<name>A0ABU9AZE1_9BACT</name>
<organism evidence="2 3">
    <name type="scientific">Luteolibacter soli</name>
    <dbReference type="NCBI Taxonomy" id="3135280"/>
    <lineage>
        <taxon>Bacteria</taxon>
        <taxon>Pseudomonadati</taxon>
        <taxon>Verrucomicrobiota</taxon>
        <taxon>Verrucomicrobiia</taxon>
        <taxon>Verrucomicrobiales</taxon>
        <taxon>Verrucomicrobiaceae</taxon>
        <taxon>Luteolibacter</taxon>
    </lineage>
</organism>
<protein>
    <submittedName>
        <fullName evidence="2">DUF6036 family nucleotidyltransferase</fullName>
    </submittedName>
</protein>
<dbReference type="Proteomes" id="UP001371305">
    <property type="component" value="Unassembled WGS sequence"/>
</dbReference>
<dbReference type="InterPro" id="IPR045792">
    <property type="entry name" value="DUF6036"/>
</dbReference>
<dbReference type="Pfam" id="PF19502">
    <property type="entry name" value="DUF6036"/>
    <property type="match status" value="1"/>
</dbReference>
<evidence type="ECO:0000313" key="3">
    <source>
        <dbReference type="Proteomes" id="UP001371305"/>
    </source>
</evidence>
<dbReference type="Gene3D" id="3.30.460.40">
    <property type="match status" value="1"/>
</dbReference>
<dbReference type="SUPFAM" id="SSF81301">
    <property type="entry name" value="Nucleotidyltransferase"/>
    <property type="match status" value="1"/>
</dbReference>
<evidence type="ECO:0000259" key="1">
    <source>
        <dbReference type="Pfam" id="PF19502"/>
    </source>
</evidence>
<dbReference type="InterPro" id="IPR043519">
    <property type="entry name" value="NT_sf"/>
</dbReference>
<feature type="domain" description="DUF6036" evidence="1">
    <location>
        <begin position="21"/>
        <end position="148"/>
    </location>
</feature>